<name>B8HPE3_CYAP4</name>
<keyword evidence="6 7" id="KW-0472">Membrane</keyword>
<comment type="similarity">
    <text evidence="2">Belongs to the chromate ion transporter (CHR) (TC 2.A.51) family.</text>
</comment>
<keyword evidence="5 7" id="KW-1133">Transmembrane helix</keyword>
<proteinExistence type="inferred from homology"/>
<dbReference type="EMBL" id="CP001344">
    <property type="protein sequence ID" value="ACL47403.1"/>
    <property type="molecule type" value="Genomic_DNA"/>
</dbReference>
<feature type="transmembrane region" description="Helical" evidence="7">
    <location>
        <begin position="53"/>
        <end position="76"/>
    </location>
</feature>
<dbReference type="AlphaFoldDB" id="B8HPE3"/>
<dbReference type="HOGENOM" id="CLU_018106_3_0_3"/>
<keyword evidence="4 7" id="KW-0812">Transmembrane</keyword>
<feature type="transmembrane region" description="Helical" evidence="7">
    <location>
        <begin position="82"/>
        <end position="107"/>
    </location>
</feature>
<evidence type="ECO:0000256" key="6">
    <source>
        <dbReference type="ARBA" id="ARBA00023136"/>
    </source>
</evidence>
<protein>
    <submittedName>
        <fullName evidence="8">Chromate transporter</fullName>
    </submittedName>
</protein>
<dbReference type="PANTHER" id="PTHR43663:SF1">
    <property type="entry name" value="CHROMATE TRANSPORTER"/>
    <property type="match status" value="1"/>
</dbReference>
<dbReference type="InterPro" id="IPR003370">
    <property type="entry name" value="Chromate_transpt"/>
</dbReference>
<dbReference type="GO" id="GO:0005886">
    <property type="term" value="C:plasma membrane"/>
    <property type="evidence" value="ECO:0007669"/>
    <property type="project" value="UniProtKB-SubCell"/>
</dbReference>
<sequence>MSQEHEPVAHPPSLFRLGAIALEIGLTSFGVSPLPLFLQALVFKRSWLKESDFLIGSGLAQLLPGPITGNLAVFLGQRLLGLLGAVITLLALVTPGLLLTLMLCPIYTQAVSLPIVAKLIHGMTLGMAGILFGMVLQLLSKCRPTWQNWLLLGLTIVPILLFDQPAIVVVLPVLLLATWGYRWRWIT</sequence>
<keyword evidence="3" id="KW-1003">Cell membrane</keyword>
<dbReference type="PANTHER" id="PTHR43663">
    <property type="entry name" value="CHROMATE TRANSPORT PROTEIN-RELATED"/>
    <property type="match status" value="1"/>
</dbReference>
<feature type="transmembrane region" description="Helical" evidence="7">
    <location>
        <begin position="119"/>
        <end position="139"/>
    </location>
</feature>
<evidence type="ECO:0000256" key="2">
    <source>
        <dbReference type="ARBA" id="ARBA00005262"/>
    </source>
</evidence>
<dbReference type="Pfam" id="PF02417">
    <property type="entry name" value="Chromate_transp"/>
    <property type="match status" value="1"/>
</dbReference>
<accession>B8HPE3</accession>
<feature type="transmembrane region" description="Helical" evidence="7">
    <location>
        <begin position="151"/>
        <end position="177"/>
    </location>
</feature>
<evidence type="ECO:0000256" key="3">
    <source>
        <dbReference type="ARBA" id="ARBA00022475"/>
    </source>
</evidence>
<evidence type="ECO:0000256" key="5">
    <source>
        <dbReference type="ARBA" id="ARBA00022989"/>
    </source>
</evidence>
<gene>
    <name evidence="8" type="ordered locus">Cyan7425_5109</name>
</gene>
<dbReference type="eggNOG" id="COG2059">
    <property type="taxonomic scope" value="Bacteria"/>
</dbReference>
<comment type="subcellular location">
    <subcellularLocation>
        <location evidence="1">Cell membrane</location>
        <topology evidence="1">Multi-pass membrane protein</topology>
    </subcellularLocation>
</comment>
<evidence type="ECO:0000256" key="1">
    <source>
        <dbReference type="ARBA" id="ARBA00004651"/>
    </source>
</evidence>
<feature type="transmembrane region" description="Helical" evidence="7">
    <location>
        <begin position="20"/>
        <end position="41"/>
    </location>
</feature>
<evidence type="ECO:0000256" key="4">
    <source>
        <dbReference type="ARBA" id="ARBA00022692"/>
    </source>
</evidence>
<dbReference type="KEGG" id="cyn:Cyan7425_5109"/>
<dbReference type="GO" id="GO:0015109">
    <property type="term" value="F:chromate transmembrane transporter activity"/>
    <property type="evidence" value="ECO:0007669"/>
    <property type="project" value="InterPro"/>
</dbReference>
<evidence type="ECO:0000313" key="8">
    <source>
        <dbReference type="EMBL" id="ACL47403.1"/>
    </source>
</evidence>
<organism evidence="8">
    <name type="scientific">Cyanothece sp. (strain PCC 7425 / ATCC 29141)</name>
    <dbReference type="NCBI Taxonomy" id="395961"/>
    <lineage>
        <taxon>Bacteria</taxon>
        <taxon>Bacillati</taxon>
        <taxon>Cyanobacteriota</taxon>
        <taxon>Cyanophyceae</taxon>
        <taxon>Gomontiellales</taxon>
        <taxon>Cyanothecaceae</taxon>
        <taxon>Cyanothece</taxon>
    </lineage>
</organism>
<dbReference type="InterPro" id="IPR052518">
    <property type="entry name" value="CHR_Transporter"/>
</dbReference>
<dbReference type="STRING" id="395961.Cyan7425_5109"/>
<reference evidence="8" key="1">
    <citation type="submission" date="2009-01" db="EMBL/GenBank/DDBJ databases">
        <title>Complete sequence of chromosome Cyanothece sp. PCC 7425.</title>
        <authorList>
            <consortium name="US DOE Joint Genome Institute"/>
            <person name="Lucas S."/>
            <person name="Copeland A."/>
            <person name="Lapidus A."/>
            <person name="Glavina del Rio T."/>
            <person name="Dalin E."/>
            <person name="Tice H."/>
            <person name="Bruce D."/>
            <person name="Goodwin L."/>
            <person name="Pitluck S."/>
            <person name="Sims D."/>
            <person name="Meineke L."/>
            <person name="Brettin T."/>
            <person name="Detter J.C."/>
            <person name="Han C."/>
            <person name="Larimer F."/>
            <person name="Land M."/>
            <person name="Hauser L."/>
            <person name="Kyrpides N."/>
            <person name="Ovchinnikova G."/>
            <person name="Liberton M."/>
            <person name="Stoeckel J."/>
            <person name="Banerjee A."/>
            <person name="Singh A."/>
            <person name="Page L."/>
            <person name="Sato H."/>
            <person name="Zhao L."/>
            <person name="Sherman L."/>
            <person name="Pakrasi H."/>
            <person name="Richardson P."/>
        </authorList>
    </citation>
    <scope>NUCLEOTIDE SEQUENCE</scope>
    <source>
        <strain evidence="8">PCC 7425</strain>
    </source>
</reference>
<evidence type="ECO:0000256" key="7">
    <source>
        <dbReference type="SAM" id="Phobius"/>
    </source>
</evidence>